<proteinExistence type="predicted"/>
<evidence type="ECO:0000256" key="1">
    <source>
        <dbReference type="SAM" id="Phobius"/>
    </source>
</evidence>
<keyword evidence="3" id="KW-1185">Reference proteome</keyword>
<accession>A0A8X6FUI0</accession>
<dbReference type="AlphaFoldDB" id="A0A8X6FUI0"/>
<gene>
    <name evidence="2" type="ORF">TNCT_401071</name>
</gene>
<evidence type="ECO:0000313" key="2">
    <source>
        <dbReference type="EMBL" id="GFQ89755.1"/>
    </source>
</evidence>
<reference evidence="2" key="1">
    <citation type="submission" date="2020-07" db="EMBL/GenBank/DDBJ databases">
        <title>Multicomponent nature underlies the extraordinary mechanical properties of spider dragline silk.</title>
        <authorList>
            <person name="Kono N."/>
            <person name="Nakamura H."/>
            <person name="Mori M."/>
            <person name="Yoshida Y."/>
            <person name="Ohtoshi R."/>
            <person name="Malay A.D."/>
            <person name="Moran D.A.P."/>
            <person name="Tomita M."/>
            <person name="Numata K."/>
            <person name="Arakawa K."/>
        </authorList>
    </citation>
    <scope>NUCLEOTIDE SEQUENCE</scope>
</reference>
<feature type="transmembrane region" description="Helical" evidence="1">
    <location>
        <begin position="29"/>
        <end position="46"/>
    </location>
</feature>
<organism evidence="2 3">
    <name type="scientific">Trichonephila clavata</name>
    <name type="common">Joro spider</name>
    <name type="synonym">Nephila clavata</name>
    <dbReference type="NCBI Taxonomy" id="2740835"/>
    <lineage>
        <taxon>Eukaryota</taxon>
        <taxon>Metazoa</taxon>
        <taxon>Ecdysozoa</taxon>
        <taxon>Arthropoda</taxon>
        <taxon>Chelicerata</taxon>
        <taxon>Arachnida</taxon>
        <taxon>Araneae</taxon>
        <taxon>Araneomorphae</taxon>
        <taxon>Entelegynae</taxon>
        <taxon>Araneoidea</taxon>
        <taxon>Nephilidae</taxon>
        <taxon>Trichonephila</taxon>
    </lineage>
</organism>
<evidence type="ECO:0000313" key="3">
    <source>
        <dbReference type="Proteomes" id="UP000887116"/>
    </source>
</evidence>
<name>A0A8X6FUI0_TRICU</name>
<dbReference type="EMBL" id="BMAO01003707">
    <property type="protein sequence ID" value="GFQ89755.1"/>
    <property type="molecule type" value="Genomic_DNA"/>
</dbReference>
<keyword evidence="1" id="KW-0812">Transmembrane</keyword>
<keyword evidence="1" id="KW-1133">Transmembrane helix</keyword>
<sequence length="68" mass="7637">MNVHQIGSCFGVHVQAINFVFVPPPYTRVASVGVASFAWVNVLYLIKKREFSEQQNGDLILTKKAEKD</sequence>
<comment type="caution">
    <text evidence="2">The sequence shown here is derived from an EMBL/GenBank/DDBJ whole genome shotgun (WGS) entry which is preliminary data.</text>
</comment>
<dbReference type="Proteomes" id="UP000887116">
    <property type="component" value="Unassembled WGS sequence"/>
</dbReference>
<keyword evidence="1" id="KW-0472">Membrane</keyword>
<protein>
    <submittedName>
        <fullName evidence="2">Uncharacterized protein</fullName>
    </submittedName>
</protein>